<dbReference type="EMBL" id="CM037160">
    <property type="protein sequence ID" value="KAH7841128.1"/>
    <property type="molecule type" value="Genomic_DNA"/>
</dbReference>
<evidence type="ECO:0000313" key="2">
    <source>
        <dbReference type="Proteomes" id="UP000828048"/>
    </source>
</evidence>
<keyword evidence="2" id="KW-1185">Reference proteome</keyword>
<sequence>MDDQDETEETLSFCDLTIYSSDSADWESFSKEDQSLSSSSTSSSSSSDQDLFEFFSEEWSNSSTYPAQNMILFCGKEITFKEPATPNIERKNPQKPRKRLVNKAAKSGGKNRFCIRKVLFSGPVAKWRWHLLACGLGVRFPAEMELSDIRSRQRRRSPPAALFLGGGDKEVGGGKGLWAMIRALCGRRRTGGAAEGQFGCVPKG</sequence>
<evidence type="ECO:0000313" key="1">
    <source>
        <dbReference type="EMBL" id="KAH7841128.1"/>
    </source>
</evidence>
<organism evidence="1 2">
    <name type="scientific">Vaccinium darrowii</name>
    <dbReference type="NCBI Taxonomy" id="229202"/>
    <lineage>
        <taxon>Eukaryota</taxon>
        <taxon>Viridiplantae</taxon>
        <taxon>Streptophyta</taxon>
        <taxon>Embryophyta</taxon>
        <taxon>Tracheophyta</taxon>
        <taxon>Spermatophyta</taxon>
        <taxon>Magnoliopsida</taxon>
        <taxon>eudicotyledons</taxon>
        <taxon>Gunneridae</taxon>
        <taxon>Pentapetalae</taxon>
        <taxon>asterids</taxon>
        <taxon>Ericales</taxon>
        <taxon>Ericaceae</taxon>
        <taxon>Vaccinioideae</taxon>
        <taxon>Vaccinieae</taxon>
        <taxon>Vaccinium</taxon>
    </lineage>
</organism>
<comment type="caution">
    <text evidence="1">The sequence shown here is derived from an EMBL/GenBank/DDBJ whole genome shotgun (WGS) entry which is preliminary data.</text>
</comment>
<dbReference type="Proteomes" id="UP000828048">
    <property type="component" value="Chromosome 10"/>
</dbReference>
<name>A0ACB7XL53_9ERIC</name>
<accession>A0ACB7XL53</accession>
<reference evidence="1 2" key="1">
    <citation type="journal article" date="2021" name="Hortic Res">
        <title>High-quality reference genome and annotation aids understanding of berry development for evergreen blueberry (Vaccinium darrowii).</title>
        <authorList>
            <person name="Yu J."/>
            <person name="Hulse-Kemp A.M."/>
            <person name="Babiker E."/>
            <person name="Staton M."/>
        </authorList>
    </citation>
    <scope>NUCLEOTIDE SEQUENCE [LARGE SCALE GENOMIC DNA]</scope>
    <source>
        <strain evidence="2">cv. NJ 8807/NJ 8810</strain>
        <tissue evidence="1">Young leaf</tissue>
    </source>
</reference>
<protein>
    <submittedName>
        <fullName evidence="1">Uncharacterized protein</fullName>
    </submittedName>
</protein>
<gene>
    <name evidence="1" type="ORF">Vadar_025923</name>
</gene>
<proteinExistence type="predicted"/>